<dbReference type="RefSeq" id="XP_008891439.1">
    <property type="nucleotide sequence ID" value="XM_008893191.1"/>
</dbReference>
<organism evidence="2 3">
    <name type="scientific">Phytophthora nicotianae (strain INRA-310)</name>
    <name type="common">Phytophthora parasitica</name>
    <dbReference type="NCBI Taxonomy" id="761204"/>
    <lineage>
        <taxon>Eukaryota</taxon>
        <taxon>Sar</taxon>
        <taxon>Stramenopiles</taxon>
        <taxon>Oomycota</taxon>
        <taxon>Peronosporomycetes</taxon>
        <taxon>Peronosporales</taxon>
        <taxon>Peronosporaceae</taxon>
        <taxon>Phytophthora</taxon>
    </lineage>
</organism>
<dbReference type="AlphaFoldDB" id="W2RC76"/>
<protein>
    <submittedName>
        <fullName evidence="2">Uncharacterized protein</fullName>
    </submittedName>
</protein>
<name>W2RC76_PHYN3</name>
<dbReference type="Proteomes" id="UP000018817">
    <property type="component" value="Unassembled WGS sequence"/>
</dbReference>
<accession>W2RC76</accession>
<dbReference type="EMBL" id="KI669562">
    <property type="protein sequence ID" value="ETN22150.1"/>
    <property type="molecule type" value="Genomic_DNA"/>
</dbReference>
<dbReference type="STRING" id="761204.W2RC76"/>
<sequence length="234" mass="25235">MGNNTERILNVRPARDCAYKKSSNHSCSASAPRRTAALLSAFEHLQPIQEFSASELILASWYAGDTIDYYSRAFVVGDPRGHRTSVVLRIEEDACAEYPINVDTSEIAHVQSGPGASTHSSTFDKAILGLIQGAFESATREARGKDEEILPHSEADADELIVEEDMGIWACSNASIDEFAVEDDYIQPPLANRRTKGGDIYLAATTKVELSESKSASGAPPMPATMDANLSGIP</sequence>
<evidence type="ECO:0000256" key="1">
    <source>
        <dbReference type="SAM" id="MobiDB-lite"/>
    </source>
</evidence>
<evidence type="ECO:0000313" key="3">
    <source>
        <dbReference type="Proteomes" id="UP000018817"/>
    </source>
</evidence>
<reference evidence="3" key="1">
    <citation type="submission" date="2011-12" db="EMBL/GenBank/DDBJ databases">
        <authorList>
            <consortium name="The Broad Institute Genome Sequencing Platform"/>
            <person name="Russ C."/>
            <person name="Tyler B."/>
            <person name="Panabieres F."/>
            <person name="Shan W."/>
            <person name="Tripathy S."/>
            <person name="Grunwald N."/>
            <person name="Machado M."/>
            <person name="Young S.K."/>
            <person name="Zeng Q."/>
            <person name="Gargeya S."/>
            <person name="Fitzgerald M."/>
            <person name="Haas B."/>
            <person name="Abouelleil A."/>
            <person name="Alvarado L."/>
            <person name="Arachchi H.M."/>
            <person name="Berlin A."/>
            <person name="Chapman S.B."/>
            <person name="Gearin G."/>
            <person name="Goldberg J."/>
            <person name="Griggs A."/>
            <person name="Gujja S."/>
            <person name="Hansen M."/>
            <person name="Heiman D."/>
            <person name="Howarth C."/>
            <person name="Larimer J."/>
            <person name="Lui A."/>
            <person name="MacDonald P.J.P."/>
            <person name="McCowen C."/>
            <person name="Montmayeur A."/>
            <person name="Murphy C."/>
            <person name="Neiman D."/>
            <person name="Pearson M."/>
            <person name="Priest M."/>
            <person name="Roberts A."/>
            <person name="Saif S."/>
            <person name="Shea T."/>
            <person name="Sisk P."/>
            <person name="Stolte C."/>
            <person name="Sykes S."/>
            <person name="Wortman J."/>
            <person name="Nusbaum C."/>
            <person name="Birren B."/>
        </authorList>
    </citation>
    <scope>NUCLEOTIDE SEQUENCE [LARGE SCALE GENOMIC DNA]</scope>
    <source>
        <strain evidence="3">INRA-310</strain>
    </source>
</reference>
<gene>
    <name evidence="2" type="ORF">PPTG_02174</name>
</gene>
<proteinExistence type="predicted"/>
<evidence type="ECO:0000313" key="2">
    <source>
        <dbReference type="EMBL" id="ETN22150.1"/>
    </source>
</evidence>
<dbReference type="VEuPathDB" id="FungiDB:PPTG_02174"/>
<dbReference type="GeneID" id="20172423"/>
<reference evidence="2 3" key="2">
    <citation type="submission" date="2013-11" db="EMBL/GenBank/DDBJ databases">
        <title>The Genome Sequence of Phytophthora parasitica INRA-310.</title>
        <authorList>
            <consortium name="The Broad Institute Genomics Platform"/>
            <person name="Russ C."/>
            <person name="Tyler B."/>
            <person name="Panabieres F."/>
            <person name="Shan W."/>
            <person name="Tripathy S."/>
            <person name="Grunwald N."/>
            <person name="Machado M."/>
            <person name="Johnson C.S."/>
            <person name="Arredondo F."/>
            <person name="Hong C."/>
            <person name="Coffey M."/>
            <person name="Young S.K."/>
            <person name="Zeng Q."/>
            <person name="Gargeya S."/>
            <person name="Fitzgerald M."/>
            <person name="Abouelleil A."/>
            <person name="Alvarado L."/>
            <person name="Chapman S.B."/>
            <person name="Gainer-Dewar J."/>
            <person name="Goldberg J."/>
            <person name="Griggs A."/>
            <person name="Gujja S."/>
            <person name="Hansen M."/>
            <person name="Howarth C."/>
            <person name="Imamovic A."/>
            <person name="Ireland A."/>
            <person name="Larimer J."/>
            <person name="McCowan C."/>
            <person name="Murphy C."/>
            <person name="Pearson M."/>
            <person name="Poon T.W."/>
            <person name="Priest M."/>
            <person name="Roberts A."/>
            <person name="Saif S."/>
            <person name="Shea T."/>
            <person name="Sykes S."/>
            <person name="Wortman J."/>
            <person name="Nusbaum C."/>
            <person name="Birren B."/>
        </authorList>
    </citation>
    <scope>NUCLEOTIDE SEQUENCE [LARGE SCALE GENOMIC DNA]</scope>
    <source>
        <strain evidence="2 3">INRA-310</strain>
    </source>
</reference>
<feature type="region of interest" description="Disordered" evidence="1">
    <location>
        <begin position="211"/>
        <end position="234"/>
    </location>
</feature>